<dbReference type="RefSeq" id="WP_005936132.1">
    <property type="nucleotide sequence ID" value="NZ_KB890364.1"/>
</dbReference>
<dbReference type="InterPro" id="IPR019284">
    <property type="entry name" value="RP532"/>
</dbReference>
<organism evidence="3 4">
    <name type="scientific">Phocaeicola massiliensis B84634 = Timone 84634 = DSM 17679 = JCM 13223</name>
    <dbReference type="NCBI Taxonomy" id="1121098"/>
    <lineage>
        <taxon>Bacteria</taxon>
        <taxon>Pseudomonadati</taxon>
        <taxon>Bacteroidota</taxon>
        <taxon>Bacteroidia</taxon>
        <taxon>Bacteroidales</taxon>
        <taxon>Bacteroidaceae</taxon>
        <taxon>Phocaeicola</taxon>
    </lineage>
</organism>
<evidence type="ECO:0000313" key="3">
    <source>
        <dbReference type="EMBL" id="EOA58331.1"/>
    </source>
</evidence>
<gene>
    <name evidence="3" type="ORF">HMPREF1534_00297</name>
</gene>
<feature type="transmembrane region" description="Helical" evidence="2">
    <location>
        <begin position="115"/>
        <end position="134"/>
    </location>
</feature>
<dbReference type="EMBL" id="AQHY01000004">
    <property type="protein sequence ID" value="EOA58331.1"/>
    <property type="molecule type" value="Genomic_DNA"/>
</dbReference>
<keyword evidence="2" id="KW-0812">Transmembrane</keyword>
<proteinExistence type="predicted"/>
<reference evidence="3 4" key="1">
    <citation type="submission" date="2013-04" db="EMBL/GenBank/DDBJ databases">
        <title>The Genome Sequence of Bacteroides massiliensis DSM 17679.</title>
        <authorList>
            <consortium name="The Broad Institute Genomics Platform"/>
            <person name="Earl A."/>
            <person name="Ward D."/>
            <person name="Feldgarden M."/>
            <person name="Gevers D."/>
            <person name="Martens E."/>
            <person name="Fenner L."/>
            <person name="Roux V."/>
            <person name="Mallet M.N."/>
            <person name="Raoult D."/>
            <person name="Walker B."/>
            <person name="Young S."/>
            <person name="Zeng Q."/>
            <person name="Gargeya S."/>
            <person name="Fitzgerald M."/>
            <person name="Haas B."/>
            <person name="Abouelleil A."/>
            <person name="Allen A.W."/>
            <person name="Alvarado L."/>
            <person name="Arachchi H.M."/>
            <person name="Berlin A.M."/>
            <person name="Chapman S.B."/>
            <person name="Gainer-Dewar J."/>
            <person name="Goldberg J."/>
            <person name="Griggs A."/>
            <person name="Gujja S."/>
            <person name="Hansen M."/>
            <person name="Howarth C."/>
            <person name="Imamovic A."/>
            <person name="Ireland A."/>
            <person name="Larimer J."/>
            <person name="McCowan C."/>
            <person name="Murphy C."/>
            <person name="Pearson M."/>
            <person name="Poon T.W."/>
            <person name="Priest M."/>
            <person name="Roberts A."/>
            <person name="Saif S."/>
            <person name="Shea T."/>
            <person name="Sisk P."/>
            <person name="Sykes S."/>
            <person name="Wortman J."/>
            <person name="Nusbaum C."/>
            <person name="Birren B."/>
        </authorList>
    </citation>
    <scope>NUCLEOTIDE SEQUENCE [LARGE SCALE GENOMIC DNA]</scope>
    <source>
        <strain evidence="4">B84634 / Timone 84634 / DSM 17679 / JCM 13223</strain>
    </source>
</reference>
<dbReference type="PATRIC" id="fig|1121098.3.peg.299"/>
<evidence type="ECO:0000313" key="4">
    <source>
        <dbReference type="Proteomes" id="UP000017831"/>
    </source>
</evidence>
<sequence length="145" mass="16477">MGKQEIKQKETQVSTEQGVGKQLEQTYTVDDNCLPSPQELEAYKQIDPRIVDYLIDASIKEQSHRHKMDEKKLQIISKADGRTGRMNWWGMFFAFLCLIAFLAVAAYALYLDKPWLATFLGGTAIVSIISIFVNKDNSENKASKK</sequence>
<dbReference type="eggNOG" id="COG5346">
    <property type="taxonomic scope" value="Bacteria"/>
</dbReference>
<accession>U6RRB6</accession>
<dbReference type="Proteomes" id="UP000017831">
    <property type="component" value="Unassembled WGS sequence"/>
</dbReference>
<dbReference type="HOGENOM" id="CLU_1783002_0_0_10"/>
<dbReference type="STRING" id="1121098.HMPREF1534_00297"/>
<comment type="caution">
    <text evidence="3">The sequence shown here is derived from an EMBL/GenBank/DDBJ whole genome shotgun (WGS) entry which is preliminary data.</text>
</comment>
<dbReference type="AlphaFoldDB" id="U6RRB6"/>
<keyword evidence="2" id="KW-1133">Transmembrane helix</keyword>
<evidence type="ECO:0008006" key="5">
    <source>
        <dbReference type="Google" id="ProtNLM"/>
    </source>
</evidence>
<keyword evidence="2" id="KW-0472">Membrane</keyword>
<dbReference type="GeneID" id="60063623"/>
<dbReference type="OrthoDB" id="1081078at2"/>
<protein>
    <recommendedName>
        <fullName evidence="5">DUF2335 domain-containing protein</fullName>
    </recommendedName>
</protein>
<evidence type="ECO:0000256" key="1">
    <source>
        <dbReference type="SAM" id="MobiDB-lite"/>
    </source>
</evidence>
<keyword evidence="4" id="KW-1185">Reference proteome</keyword>
<feature type="region of interest" description="Disordered" evidence="1">
    <location>
        <begin position="1"/>
        <end position="21"/>
    </location>
</feature>
<dbReference type="Pfam" id="PF10097">
    <property type="entry name" value="DUF2335"/>
    <property type="match status" value="1"/>
</dbReference>
<name>U6RRB6_9BACT</name>
<feature type="transmembrane region" description="Helical" evidence="2">
    <location>
        <begin position="88"/>
        <end position="109"/>
    </location>
</feature>
<feature type="compositionally biased region" description="Basic and acidic residues" evidence="1">
    <location>
        <begin position="1"/>
        <end position="10"/>
    </location>
</feature>
<evidence type="ECO:0000256" key="2">
    <source>
        <dbReference type="SAM" id="Phobius"/>
    </source>
</evidence>
<feature type="compositionally biased region" description="Polar residues" evidence="1">
    <location>
        <begin position="11"/>
        <end position="21"/>
    </location>
</feature>